<dbReference type="InterPro" id="IPR013216">
    <property type="entry name" value="Methyltransf_11"/>
</dbReference>
<evidence type="ECO:0000313" key="2">
    <source>
        <dbReference type="EMBL" id="GGG97359.1"/>
    </source>
</evidence>
<dbReference type="Gene3D" id="3.40.50.150">
    <property type="entry name" value="Vaccinia Virus protein VP39"/>
    <property type="match status" value="1"/>
</dbReference>
<keyword evidence="2" id="KW-0808">Transferase</keyword>
<dbReference type="CDD" id="cd02440">
    <property type="entry name" value="AdoMet_MTases"/>
    <property type="match status" value="1"/>
</dbReference>
<evidence type="ECO:0000313" key="3">
    <source>
        <dbReference type="Proteomes" id="UP000660862"/>
    </source>
</evidence>
<keyword evidence="3" id="KW-1185">Reference proteome</keyword>
<dbReference type="AlphaFoldDB" id="A0A917I010"/>
<dbReference type="InterPro" id="IPR029063">
    <property type="entry name" value="SAM-dependent_MTases_sf"/>
</dbReference>
<dbReference type="GO" id="GO:0032259">
    <property type="term" value="P:methylation"/>
    <property type="evidence" value="ECO:0007669"/>
    <property type="project" value="UniProtKB-KW"/>
</dbReference>
<reference evidence="2" key="1">
    <citation type="journal article" date="2014" name="Int. J. Syst. Evol. Microbiol.">
        <title>Complete genome sequence of Corynebacterium casei LMG S-19264T (=DSM 44701T), isolated from a smear-ripened cheese.</title>
        <authorList>
            <consortium name="US DOE Joint Genome Institute (JGI-PGF)"/>
            <person name="Walter F."/>
            <person name="Albersmeier A."/>
            <person name="Kalinowski J."/>
            <person name="Ruckert C."/>
        </authorList>
    </citation>
    <scope>NUCLEOTIDE SEQUENCE</scope>
    <source>
        <strain evidence="2">CGMCC 1.12195</strain>
    </source>
</reference>
<name>A0A917I010_9SPHI</name>
<sequence>MSMHQHYLEKNRTSWNKRAELHFGSEFYDVKSFLEGKTSLKPIELKLLSDIRGKTILHLQCHFGQDSLSLSRMGAQVTGIDLSDRAIAYAHELAHTMQQDSTFICCDIYDLPNYLTEKFDIVFTSYGTIGWLPDLDRWANIVSNFLKADGRFVFVEFHPYIWMFDDDLNEIRYSYFKEGPIIDFKDTSYTDGKLSEKTEDVSWNHSLSEVINSLIDNGLRINSFEEFDYSPYNIFAGSVEVEKGKFRVKKMGSKIPLVYSLVAVKC</sequence>
<dbReference type="SUPFAM" id="SSF53335">
    <property type="entry name" value="S-adenosyl-L-methionine-dependent methyltransferases"/>
    <property type="match status" value="1"/>
</dbReference>
<dbReference type="PANTHER" id="PTHR43464">
    <property type="entry name" value="METHYLTRANSFERASE"/>
    <property type="match status" value="1"/>
</dbReference>
<evidence type="ECO:0000259" key="1">
    <source>
        <dbReference type="Pfam" id="PF08241"/>
    </source>
</evidence>
<dbReference type="PANTHER" id="PTHR43464:SF82">
    <property type="entry name" value="METHYLTRANSFERASE DOMAIN-CONTAINING PROTEIN"/>
    <property type="match status" value="1"/>
</dbReference>
<feature type="domain" description="Methyltransferase type 11" evidence="1">
    <location>
        <begin position="58"/>
        <end position="154"/>
    </location>
</feature>
<organism evidence="2 3">
    <name type="scientific">Parapedobacter pyrenivorans</name>
    <dbReference type="NCBI Taxonomy" id="1305674"/>
    <lineage>
        <taxon>Bacteria</taxon>
        <taxon>Pseudomonadati</taxon>
        <taxon>Bacteroidota</taxon>
        <taxon>Sphingobacteriia</taxon>
        <taxon>Sphingobacteriales</taxon>
        <taxon>Sphingobacteriaceae</taxon>
        <taxon>Parapedobacter</taxon>
    </lineage>
</organism>
<dbReference type="GO" id="GO:0008757">
    <property type="term" value="F:S-adenosylmethionine-dependent methyltransferase activity"/>
    <property type="evidence" value="ECO:0007669"/>
    <property type="project" value="InterPro"/>
</dbReference>
<dbReference type="Pfam" id="PF08241">
    <property type="entry name" value="Methyltransf_11"/>
    <property type="match status" value="1"/>
</dbReference>
<comment type="caution">
    <text evidence="2">The sequence shown here is derived from an EMBL/GenBank/DDBJ whole genome shotgun (WGS) entry which is preliminary data.</text>
</comment>
<keyword evidence="2" id="KW-0489">Methyltransferase</keyword>
<gene>
    <name evidence="2" type="ORF">GCM10007415_35900</name>
</gene>
<dbReference type="EMBL" id="BMER01000004">
    <property type="protein sequence ID" value="GGG97359.1"/>
    <property type="molecule type" value="Genomic_DNA"/>
</dbReference>
<reference evidence="2" key="2">
    <citation type="submission" date="2020-09" db="EMBL/GenBank/DDBJ databases">
        <authorList>
            <person name="Sun Q."/>
            <person name="Zhou Y."/>
        </authorList>
    </citation>
    <scope>NUCLEOTIDE SEQUENCE</scope>
    <source>
        <strain evidence="2">CGMCC 1.12195</strain>
    </source>
</reference>
<proteinExistence type="predicted"/>
<accession>A0A917I010</accession>
<protein>
    <submittedName>
        <fullName evidence="2">Type 12 methyltransferase</fullName>
    </submittedName>
</protein>
<dbReference type="Proteomes" id="UP000660862">
    <property type="component" value="Unassembled WGS sequence"/>
</dbReference>